<comment type="caution">
    <text evidence="1">The sequence shown here is derived from an EMBL/GenBank/DDBJ whole genome shotgun (WGS) entry which is preliminary data.</text>
</comment>
<evidence type="ECO:0000313" key="1">
    <source>
        <dbReference type="EMBL" id="KAL0307223.1"/>
    </source>
</evidence>
<organism evidence="1">
    <name type="scientific">Sesamum radiatum</name>
    <name type="common">Black benniseed</name>
    <dbReference type="NCBI Taxonomy" id="300843"/>
    <lineage>
        <taxon>Eukaryota</taxon>
        <taxon>Viridiplantae</taxon>
        <taxon>Streptophyta</taxon>
        <taxon>Embryophyta</taxon>
        <taxon>Tracheophyta</taxon>
        <taxon>Spermatophyta</taxon>
        <taxon>Magnoliopsida</taxon>
        <taxon>eudicotyledons</taxon>
        <taxon>Gunneridae</taxon>
        <taxon>Pentapetalae</taxon>
        <taxon>asterids</taxon>
        <taxon>lamiids</taxon>
        <taxon>Lamiales</taxon>
        <taxon>Pedaliaceae</taxon>
        <taxon>Sesamum</taxon>
    </lineage>
</organism>
<reference evidence="1" key="2">
    <citation type="journal article" date="2024" name="Plant">
        <title>Genomic evolution and insights into agronomic trait innovations of Sesamum species.</title>
        <authorList>
            <person name="Miao H."/>
            <person name="Wang L."/>
            <person name="Qu L."/>
            <person name="Liu H."/>
            <person name="Sun Y."/>
            <person name="Le M."/>
            <person name="Wang Q."/>
            <person name="Wei S."/>
            <person name="Zheng Y."/>
            <person name="Lin W."/>
            <person name="Duan Y."/>
            <person name="Cao H."/>
            <person name="Xiong S."/>
            <person name="Wang X."/>
            <person name="Wei L."/>
            <person name="Li C."/>
            <person name="Ma Q."/>
            <person name="Ju M."/>
            <person name="Zhao R."/>
            <person name="Li G."/>
            <person name="Mu C."/>
            <person name="Tian Q."/>
            <person name="Mei H."/>
            <person name="Zhang T."/>
            <person name="Gao T."/>
            <person name="Zhang H."/>
        </authorList>
    </citation>
    <scope>NUCLEOTIDE SEQUENCE</scope>
    <source>
        <strain evidence="1">G02</strain>
    </source>
</reference>
<accession>A0AAW2KNM7</accession>
<dbReference type="AlphaFoldDB" id="A0AAW2KNM7"/>
<dbReference type="EMBL" id="JACGWJ010000028">
    <property type="protein sequence ID" value="KAL0307223.1"/>
    <property type="molecule type" value="Genomic_DNA"/>
</dbReference>
<protein>
    <submittedName>
        <fullName evidence="1">Uncharacterized protein</fullName>
    </submittedName>
</protein>
<gene>
    <name evidence="1" type="ORF">Sradi_6139600</name>
</gene>
<proteinExistence type="predicted"/>
<reference evidence="1" key="1">
    <citation type="submission" date="2020-06" db="EMBL/GenBank/DDBJ databases">
        <authorList>
            <person name="Li T."/>
            <person name="Hu X."/>
            <person name="Zhang T."/>
            <person name="Song X."/>
            <person name="Zhang H."/>
            <person name="Dai N."/>
            <person name="Sheng W."/>
            <person name="Hou X."/>
            <person name="Wei L."/>
        </authorList>
    </citation>
    <scope>NUCLEOTIDE SEQUENCE</scope>
    <source>
        <strain evidence="1">G02</strain>
        <tissue evidence="1">Leaf</tissue>
    </source>
</reference>
<feature type="non-terminal residue" evidence="1">
    <location>
        <position position="74"/>
    </location>
</feature>
<sequence>MEWQRGIAGTCIKWRGKHYINAAYKGLQRPTLPQVANYVLEEMRQQILSEELTFNLQVAGLYRLWCIPWKYSAV</sequence>
<name>A0AAW2KNM7_SESRA</name>